<evidence type="ECO:0000313" key="20">
    <source>
        <dbReference type="Proteomes" id="UP000657372"/>
    </source>
</evidence>
<dbReference type="Proteomes" id="UP000657372">
    <property type="component" value="Unassembled WGS sequence"/>
</dbReference>
<keyword evidence="11 14" id="KW-0472">Membrane</keyword>
<keyword evidence="20" id="KW-1185">Reference proteome</keyword>
<feature type="signal peptide" evidence="16">
    <location>
        <begin position="1"/>
        <end position="31"/>
    </location>
</feature>
<keyword evidence="10 15" id="KW-0798">TonB box</keyword>
<evidence type="ECO:0000256" key="2">
    <source>
        <dbReference type="ARBA" id="ARBA00009810"/>
    </source>
</evidence>
<reference evidence="19 20" key="1">
    <citation type="submission" date="2020-11" db="EMBL/GenBank/DDBJ databases">
        <title>WGS of Herminiimonas contaminans strain Marseille-Q4544 isolated from planarians Schmidtea mediterranea.</title>
        <authorList>
            <person name="Kangale L."/>
        </authorList>
    </citation>
    <scope>NUCLEOTIDE SEQUENCE [LARGE SCALE GENOMIC DNA]</scope>
    <source>
        <strain evidence="19 20">Marseille-Q4544</strain>
    </source>
</reference>
<evidence type="ECO:0000256" key="9">
    <source>
        <dbReference type="ARBA" id="ARBA00023065"/>
    </source>
</evidence>
<dbReference type="PANTHER" id="PTHR32552">
    <property type="entry name" value="FERRICHROME IRON RECEPTOR-RELATED"/>
    <property type="match status" value="1"/>
</dbReference>
<keyword evidence="8" id="KW-0408">Iron</keyword>
<keyword evidence="12 19" id="KW-0675">Receptor</keyword>
<feature type="chain" id="PRO_5046226796" evidence="16">
    <location>
        <begin position="32"/>
        <end position="707"/>
    </location>
</feature>
<evidence type="ECO:0000256" key="5">
    <source>
        <dbReference type="ARBA" id="ARBA00022496"/>
    </source>
</evidence>
<evidence type="ECO:0000256" key="10">
    <source>
        <dbReference type="ARBA" id="ARBA00023077"/>
    </source>
</evidence>
<keyword evidence="4 14" id="KW-1134">Transmembrane beta strand</keyword>
<accession>A0ABS0EUG1</accession>
<comment type="similarity">
    <text evidence="2 14 15">Belongs to the TonB-dependent receptor family.</text>
</comment>
<keyword evidence="3 14" id="KW-0813">Transport</keyword>
<dbReference type="InterPro" id="IPR012910">
    <property type="entry name" value="Plug_dom"/>
</dbReference>
<comment type="caution">
    <text evidence="19">The sequence shown here is derived from an EMBL/GenBank/DDBJ whole genome shotgun (WGS) entry which is preliminary data.</text>
</comment>
<dbReference type="InterPro" id="IPR039426">
    <property type="entry name" value="TonB-dep_rcpt-like"/>
</dbReference>
<evidence type="ECO:0000256" key="13">
    <source>
        <dbReference type="ARBA" id="ARBA00023237"/>
    </source>
</evidence>
<evidence type="ECO:0000256" key="11">
    <source>
        <dbReference type="ARBA" id="ARBA00023136"/>
    </source>
</evidence>
<dbReference type="InterPro" id="IPR037066">
    <property type="entry name" value="Plug_dom_sf"/>
</dbReference>
<dbReference type="Gene3D" id="2.40.170.20">
    <property type="entry name" value="TonB-dependent receptor, beta-barrel domain"/>
    <property type="match status" value="1"/>
</dbReference>
<name>A0ABS0EUG1_9BURK</name>
<dbReference type="InterPro" id="IPR010105">
    <property type="entry name" value="TonB_sidphr_rcpt"/>
</dbReference>
<evidence type="ECO:0000256" key="16">
    <source>
        <dbReference type="SAM" id="SignalP"/>
    </source>
</evidence>
<evidence type="ECO:0000256" key="1">
    <source>
        <dbReference type="ARBA" id="ARBA00004571"/>
    </source>
</evidence>
<evidence type="ECO:0000259" key="18">
    <source>
        <dbReference type="Pfam" id="PF07715"/>
    </source>
</evidence>
<keyword evidence="9" id="KW-0406">Ion transport</keyword>
<dbReference type="InterPro" id="IPR000531">
    <property type="entry name" value="Beta-barrel_TonB"/>
</dbReference>
<sequence length="707" mass="77743">MNSFSLRSSVHAVRFALFTLVIAAPSSSVYAQANGAEHSVLPEIQVVGATLDGFSTQRVTTTKSDKPLFETPQSISVVTRELLDARQATTIDEAIETVAGVTSSILGRRGWDDFSIRGQTASDTMYLDGLRIGQANWIAQEIYGAERLEVVKGPASIYFGQVTPGGTVNVVSKRPRADAFNQVGFTVGSYGYVQGTFDFNRPLNSENGKAAIRINGMAMNSDDPTDGVWYKSRYIAPSISLDFGARTDFTILTAINQRNYVRQQGLPLNATSLVGGRMLVPYSYYAGDYTIAPYDAEQKSIGYVLTHRFDNGWTLNQTYRHLEMSMSGQLANINSAVNAAGTFARNVLSQNFQGRSDGLDTNVGKTFVWGGAKHSVMVGLDTMYDWLYRDTRRCSIASQNIYNPVYGRPVTNCNFQNNTALVDTTLAQTGLYLRDYIEFNDKLSASLSLRHDKARLDNTYPINSSTANLDKSANTGHVGLVYKVTPNIAPYLSYATSFLPQTQLTFPGNPIDPEEGKQSELGVKFMSDDQRLSASLAYYDLKRRNLAQTDPLHTDYSIAIGEQRTKGYEAEIAADLKNGWQLSGALSIMDAYISEALQVATIGQRLSNVPKKTANFLANYRFQGDLEGWAAGFGVRYVGDKTPSAGNYIVPSYTVADANVSYQGKGYRVQLNVKNIFDKEYFAGASGDRFVPVGNPRTVMLRTVFDF</sequence>
<evidence type="ECO:0000313" key="19">
    <source>
        <dbReference type="EMBL" id="MBF8178466.1"/>
    </source>
</evidence>
<proteinExistence type="inferred from homology"/>
<dbReference type="EMBL" id="JADOEL010000009">
    <property type="protein sequence ID" value="MBF8178466.1"/>
    <property type="molecule type" value="Genomic_DNA"/>
</dbReference>
<evidence type="ECO:0000256" key="7">
    <source>
        <dbReference type="ARBA" id="ARBA00022729"/>
    </source>
</evidence>
<keyword evidence="13 14" id="KW-0998">Cell outer membrane</keyword>
<evidence type="ECO:0000256" key="4">
    <source>
        <dbReference type="ARBA" id="ARBA00022452"/>
    </source>
</evidence>
<evidence type="ECO:0000256" key="8">
    <source>
        <dbReference type="ARBA" id="ARBA00023004"/>
    </source>
</evidence>
<keyword evidence="6 14" id="KW-0812">Transmembrane</keyword>
<keyword evidence="5" id="KW-0410">Iron transport</keyword>
<dbReference type="Pfam" id="PF00593">
    <property type="entry name" value="TonB_dep_Rec_b-barrel"/>
    <property type="match status" value="1"/>
</dbReference>
<feature type="domain" description="TonB-dependent receptor-like beta-barrel" evidence="17">
    <location>
        <begin position="261"/>
        <end position="676"/>
    </location>
</feature>
<evidence type="ECO:0000259" key="17">
    <source>
        <dbReference type="Pfam" id="PF00593"/>
    </source>
</evidence>
<dbReference type="SUPFAM" id="SSF56935">
    <property type="entry name" value="Porins"/>
    <property type="match status" value="1"/>
</dbReference>
<dbReference type="PANTHER" id="PTHR32552:SF68">
    <property type="entry name" value="FERRICHROME OUTER MEMBRANE TRANSPORTER_PHAGE RECEPTOR"/>
    <property type="match status" value="1"/>
</dbReference>
<evidence type="ECO:0000256" key="14">
    <source>
        <dbReference type="PROSITE-ProRule" id="PRU01360"/>
    </source>
</evidence>
<comment type="subcellular location">
    <subcellularLocation>
        <location evidence="1 14">Cell outer membrane</location>
        <topology evidence="1 14">Multi-pass membrane protein</topology>
    </subcellularLocation>
</comment>
<dbReference type="NCBIfam" id="TIGR01783">
    <property type="entry name" value="TonB-siderophor"/>
    <property type="match status" value="1"/>
</dbReference>
<evidence type="ECO:0000256" key="3">
    <source>
        <dbReference type="ARBA" id="ARBA00022448"/>
    </source>
</evidence>
<dbReference type="PROSITE" id="PS52016">
    <property type="entry name" value="TONB_DEPENDENT_REC_3"/>
    <property type="match status" value="1"/>
</dbReference>
<protein>
    <submittedName>
        <fullName evidence="19">TonB-dependent siderophore receptor</fullName>
    </submittedName>
</protein>
<dbReference type="InterPro" id="IPR036942">
    <property type="entry name" value="Beta-barrel_TonB_sf"/>
</dbReference>
<organism evidence="19 20">
    <name type="scientific">Herminiimonas contaminans</name>
    <dbReference type="NCBI Taxonomy" id="1111140"/>
    <lineage>
        <taxon>Bacteria</taxon>
        <taxon>Pseudomonadati</taxon>
        <taxon>Pseudomonadota</taxon>
        <taxon>Betaproteobacteria</taxon>
        <taxon>Burkholderiales</taxon>
        <taxon>Oxalobacteraceae</taxon>
        <taxon>Herminiimonas</taxon>
    </lineage>
</organism>
<dbReference type="CDD" id="cd01347">
    <property type="entry name" value="ligand_gated_channel"/>
    <property type="match status" value="1"/>
</dbReference>
<dbReference type="Gene3D" id="2.170.130.10">
    <property type="entry name" value="TonB-dependent receptor, plug domain"/>
    <property type="match status" value="1"/>
</dbReference>
<evidence type="ECO:0000256" key="6">
    <source>
        <dbReference type="ARBA" id="ARBA00022692"/>
    </source>
</evidence>
<evidence type="ECO:0000256" key="12">
    <source>
        <dbReference type="ARBA" id="ARBA00023170"/>
    </source>
</evidence>
<evidence type="ECO:0000256" key="15">
    <source>
        <dbReference type="RuleBase" id="RU003357"/>
    </source>
</evidence>
<dbReference type="Pfam" id="PF07715">
    <property type="entry name" value="Plug"/>
    <property type="match status" value="1"/>
</dbReference>
<keyword evidence="7 16" id="KW-0732">Signal</keyword>
<feature type="domain" description="TonB-dependent receptor plug" evidence="18">
    <location>
        <begin position="68"/>
        <end position="167"/>
    </location>
</feature>
<gene>
    <name evidence="19" type="ORF">IXC47_12320</name>
</gene>